<dbReference type="PRINTS" id="PR00320">
    <property type="entry name" value="GPROTEINBRPT"/>
</dbReference>
<protein>
    <recommendedName>
        <fullName evidence="4">Nephrocystin 3-like N-terminal domain-containing protein</fullName>
    </recommendedName>
</protein>
<dbReference type="PANTHER" id="PTHR44129">
    <property type="entry name" value="WD REPEAT-CONTAINING PROTEIN POP1"/>
    <property type="match status" value="1"/>
</dbReference>
<dbReference type="InterPro" id="IPR050349">
    <property type="entry name" value="WD_LIS1/nudF_dynein_reg"/>
</dbReference>
<dbReference type="Proteomes" id="UP000593566">
    <property type="component" value="Unassembled WGS sequence"/>
</dbReference>
<comment type="caution">
    <text evidence="5">The sequence shown here is derived from an EMBL/GenBank/DDBJ whole genome shotgun (WGS) entry which is preliminary data.</text>
</comment>
<dbReference type="InterPro" id="IPR020472">
    <property type="entry name" value="WD40_PAC1"/>
</dbReference>
<keyword evidence="2" id="KW-0677">Repeat</keyword>
<dbReference type="InterPro" id="IPR001680">
    <property type="entry name" value="WD40_rpt"/>
</dbReference>
<keyword evidence="1 3" id="KW-0853">WD repeat</keyword>
<dbReference type="SUPFAM" id="SSF52540">
    <property type="entry name" value="P-loop containing nucleoside triphosphate hydrolases"/>
    <property type="match status" value="1"/>
</dbReference>
<dbReference type="GeneID" id="59329771"/>
<feature type="repeat" description="WD" evidence="3">
    <location>
        <begin position="1095"/>
        <end position="1136"/>
    </location>
</feature>
<feature type="repeat" description="WD" evidence="3">
    <location>
        <begin position="1137"/>
        <end position="1178"/>
    </location>
</feature>
<dbReference type="CDD" id="cd00200">
    <property type="entry name" value="WD40"/>
    <property type="match status" value="1"/>
</dbReference>
<gene>
    <name evidence="5" type="ORF">HO133_001355</name>
</gene>
<evidence type="ECO:0000259" key="4">
    <source>
        <dbReference type="Pfam" id="PF24883"/>
    </source>
</evidence>
<accession>A0A8H6CF20</accession>
<feature type="repeat" description="WD" evidence="3">
    <location>
        <begin position="757"/>
        <end position="798"/>
    </location>
</feature>
<evidence type="ECO:0000256" key="3">
    <source>
        <dbReference type="PROSITE-ProRule" id="PRU00221"/>
    </source>
</evidence>
<dbReference type="SUPFAM" id="SSF50978">
    <property type="entry name" value="WD40 repeat-like"/>
    <property type="match status" value="2"/>
</dbReference>
<dbReference type="PROSITE" id="PS50082">
    <property type="entry name" value="WD_REPEATS_2"/>
    <property type="match status" value="6"/>
</dbReference>
<evidence type="ECO:0000256" key="2">
    <source>
        <dbReference type="ARBA" id="ARBA00022737"/>
    </source>
</evidence>
<dbReference type="InterPro" id="IPR011044">
    <property type="entry name" value="Quino_amine_DH_bsu"/>
</dbReference>
<sequence length="1417" mass="157121">MDPGTAIATGQVSAKVLSIIWKYYSEVKDAKSNITYLANEIQDFHDVMQRFGELLQKESIVAKAPASASLVTTIEQSLLDIKMLKSKLDPGTGAKVMKRVGKRALKWPFTKKEANEWVTRFQRLKATVNLALNADQTSLMIDVDANVIQLKQGQEAIELERQVGKLPLATEASFDSYHRQHEPQCIADTRVELLQQLQGWGAQHQRPIFWLSGMAGTGKSTIARTLAKEFKSQNTLGGSFFFSRGSGEANNAVNFVGTLAYHLANISPQLKQCICEAISLHSETIRQGLRNQWKELIIGPLSRVKLNRRPTLNFVIDALDECGSDDDIRLLLQLFVEVKDLNTIDLGVFVTSRPEIVIRLGFKSIPEIIHHNLDLRDIPRRTVEHDIWVLLKQELNRISIQHELHDWPSEANILSLVQKADCLFIYAATACRFIGAMDWDPEERLAEILEGDSAGGGDTAQLDEMYMQVLRCSLITGRREGEVAKLCDRFKHIVGSIVALFDELSVSALAKLLSMPVKTVDVSLGTLHSVLNIPGDSDSPIRLLHPSFHDFLLDETRCEDLRFFVQEALMHGELVTSCLKAISAGLKRNICHLPTPGSSPQDIQRETLNKQLPKHVQYACQYWMDHLAGTGSDFRAELGLRGDGKIHDFFEKDFLHWLEAMSLMGKMSQGVLMITKLANMVEVIEHDALHAMVQDAKRFILSNRAIIEEAPLQTYASALVFSPTGSLIRKYYSDQLPAWLVRLPAVEDTWGNSVQTLEGHTDHVTAIAFSPDGKYLASASRDHTIRLWDPATGALRSTLEGHRDRVFAVAFSRDGHLASASWDKTVRLWEPVTGVTHRILDIDVASNYLNAPLLFLPNGDLAVESQERSVQIWSRGKDSLSKLVLPDFLENWLLRGSSPQGQLAYVIRELDSNVFEVLLYDRSTGTAQSLKTDSPAEYCAAAFNSNNELALGFINGTIELHDLASGSHRKFEGHLKGVRALSFSPDGKSLVSGLTDGTIHLWDLSTQAQSLIGTCSSMVESVLFSPDGKQIASSCEYSDTVQLWNPSPTNLRKDNSPSVYSILLSPSGNQIASIHDSHTTIRLYDTVRGALEFTLAGHSGEVNHITFSPDGKKLASASHDGTIQLWDPRIGTRTQVLSSDLGVVPRLVFSSDGEQLASSGGKGEVRIWNPETGSLRHELEGPPLEKVRLWGVEAITFSLTGEKIAAVFWEGTAIIWDTMTGRFLYKLEDLMGSPGAIAFSHNDRYVACQSQDRTIIICNAETGESRNALEGHLDKAWALAFSSDSKSLASSSDEGAGKLWDVGSARLRGTFSINRDVKQLSFSADGTYLETERGQIGISELLEDSFNYPSTPGSHWSLFGREWIMEGNRKMLWLPPDFRPRNMCIAHHNGLFVIACESGKMTFMNFTQDGVVTDVEG</sequence>
<feature type="domain" description="Nephrocystin 3-like N-terminal" evidence="4">
    <location>
        <begin position="196"/>
        <end position="353"/>
    </location>
</feature>
<feature type="repeat" description="WD" evidence="3">
    <location>
        <begin position="799"/>
        <end position="830"/>
    </location>
</feature>
<dbReference type="InterPro" id="IPR056884">
    <property type="entry name" value="NPHP3-like_N"/>
</dbReference>
<evidence type="ECO:0000256" key="1">
    <source>
        <dbReference type="ARBA" id="ARBA00022574"/>
    </source>
</evidence>
<evidence type="ECO:0000313" key="6">
    <source>
        <dbReference type="Proteomes" id="UP000593566"/>
    </source>
</evidence>
<dbReference type="InterPro" id="IPR036322">
    <property type="entry name" value="WD40_repeat_dom_sf"/>
</dbReference>
<proteinExistence type="predicted"/>
<feature type="repeat" description="WD" evidence="3">
    <location>
        <begin position="1269"/>
        <end position="1310"/>
    </location>
</feature>
<dbReference type="InterPro" id="IPR015943">
    <property type="entry name" value="WD40/YVTN_repeat-like_dom_sf"/>
</dbReference>
<dbReference type="SMART" id="SM00320">
    <property type="entry name" value="WD40"/>
    <property type="match status" value="10"/>
</dbReference>
<dbReference type="InterPro" id="IPR027417">
    <property type="entry name" value="P-loop_NTPase"/>
</dbReference>
<name>A0A8H6CF20_9LECA</name>
<reference evidence="5 6" key="1">
    <citation type="journal article" date="2020" name="Genomics">
        <title>Complete, high-quality genomes from long-read metagenomic sequencing of two wolf lichen thalli reveals enigmatic genome architecture.</title>
        <authorList>
            <person name="McKenzie S.K."/>
            <person name="Walston R.F."/>
            <person name="Allen J.L."/>
        </authorList>
    </citation>
    <scope>NUCLEOTIDE SEQUENCE [LARGE SCALE GENOMIC DNA]</scope>
    <source>
        <strain evidence="5">WasteWater1</strain>
    </source>
</reference>
<feature type="repeat" description="WD" evidence="3">
    <location>
        <begin position="971"/>
        <end position="1012"/>
    </location>
</feature>
<evidence type="ECO:0000313" key="5">
    <source>
        <dbReference type="EMBL" id="KAF6222269.1"/>
    </source>
</evidence>
<dbReference type="SUPFAM" id="SSF50969">
    <property type="entry name" value="YVTN repeat-like/Quinoprotein amine dehydrogenase"/>
    <property type="match status" value="1"/>
</dbReference>
<dbReference type="Pfam" id="PF24883">
    <property type="entry name" value="NPHP3_N"/>
    <property type="match status" value="1"/>
</dbReference>
<dbReference type="PROSITE" id="PS00678">
    <property type="entry name" value="WD_REPEATS_1"/>
    <property type="match status" value="1"/>
</dbReference>
<dbReference type="Pfam" id="PF00400">
    <property type="entry name" value="WD40"/>
    <property type="match status" value="6"/>
</dbReference>
<dbReference type="Gene3D" id="2.130.10.10">
    <property type="entry name" value="YVTN repeat-like/Quinoprotein amine dehydrogenase"/>
    <property type="match status" value="4"/>
</dbReference>
<keyword evidence="6" id="KW-1185">Reference proteome</keyword>
<dbReference type="EMBL" id="JACCJB010000012">
    <property type="protein sequence ID" value="KAF6222269.1"/>
    <property type="molecule type" value="Genomic_DNA"/>
</dbReference>
<dbReference type="RefSeq" id="XP_037151704.1">
    <property type="nucleotide sequence ID" value="XM_037292285.1"/>
</dbReference>
<dbReference type="Gene3D" id="3.40.50.300">
    <property type="entry name" value="P-loop containing nucleotide triphosphate hydrolases"/>
    <property type="match status" value="1"/>
</dbReference>
<dbReference type="PROSITE" id="PS50294">
    <property type="entry name" value="WD_REPEATS_REGION"/>
    <property type="match status" value="5"/>
</dbReference>
<organism evidence="5 6">
    <name type="scientific">Letharia lupina</name>
    <dbReference type="NCBI Taxonomy" id="560253"/>
    <lineage>
        <taxon>Eukaryota</taxon>
        <taxon>Fungi</taxon>
        <taxon>Dikarya</taxon>
        <taxon>Ascomycota</taxon>
        <taxon>Pezizomycotina</taxon>
        <taxon>Lecanoromycetes</taxon>
        <taxon>OSLEUM clade</taxon>
        <taxon>Lecanoromycetidae</taxon>
        <taxon>Lecanorales</taxon>
        <taxon>Lecanorineae</taxon>
        <taxon>Parmeliaceae</taxon>
        <taxon>Letharia</taxon>
    </lineage>
</organism>
<dbReference type="InterPro" id="IPR019775">
    <property type="entry name" value="WD40_repeat_CS"/>
</dbReference>